<dbReference type="Pfam" id="PF00664">
    <property type="entry name" value="ABC_membrane"/>
    <property type="match status" value="1"/>
</dbReference>
<dbReference type="EMBL" id="JACHMD010000001">
    <property type="protein sequence ID" value="MBB4666630.1"/>
    <property type="molecule type" value="Genomic_DNA"/>
</dbReference>
<feature type="transmembrane region" description="Helical" evidence="9">
    <location>
        <begin position="237"/>
        <end position="263"/>
    </location>
</feature>
<organism evidence="12 13">
    <name type="scientific">Microbacterium marinum</name>
    <dbReference type="NCBI Taxonomy" id="421115"/>
    <lineage>
        <taxon>Bacteria</taxon>
        <taxon>Bacillati</taxon>
        <taxon>Actinomycetota</taxon>
        <taxon>Actinomycetes</taxon>
        <taxon>Micrococcales</taxon>
        <taxon>Microbacteriaceae</taxon>
        <taxon>Microbacterium</taxon>
    </lineage>
</organism>
<dbReference type="Proteomes" id="UP000573729">
    <property type="component" value="Unassembled WGS sequence"/>
</dbReference>
<evidence type="ECO:0000259" key="11">
    <source>
        <dbReference type="PROSITE" id="PS50929"/>
    </source>
</evidence>
<comment type="caution">
    <text evidence="12">The sequence shown here is derived from an EMBL/GenBank/DDBJ whole genome shotgun (WGS) entry which is preliminary data.</text>
</comment>
<keyword evidence="5" id="KW-0547">Nucleotide-binding</keyword>
<dbReference type="PROSITE" id="PS50929">
    <property type="entry name" value="ABC_TM1F"/>
    <property type="match status" value="1"/>
</dbReference>
<dbReference type="InterPro" id="IPR036640">
    <property type="entry name" value="ABC1_TM_sf"/>
</dbReference>
<feature type="domain" description="ABC transporter" evidence="10">
    <location>
        <begin position="710"/>
        <end position="945"/>
    </location>
</feature>
<evidence type="ECO:0000256" key="8">
    <source>
        <dbReference type="ARBA" id="ARBA00023136"/>
    </source>
</evidence>
<dbReference type="Gene3D" id="1.20.1560.10">
    <property type="entry name" value="ABC transporter type 1, transmembrane domain"/>
    <property type="match status" value="1"/>
</dbReference>
<dbReference type="PANTHER" id="PTHR43394:SF1">
    <property type="entry name" value="ATP-BINDING CASSETTE SUB-FAMILY B MEMBER 10, MITOCHONDRIAL"/>
    <property type="match status" value="1"/>
</dbReference>
<keyword evidence="2" id="KW-0813">Transport</keyword>
<dbReference type="InterPro" id="IPR017871">
    <property type="entry name" value="ABC_transporter-like_CS"/>
</dbReference>
<dbReference type="AlphaFoldDB" id="A0A7W7BPY1"/>
<keyword evidence="7 9" id="KW-1133">Transmembrane helix</keyword>
<feature type="transmembrane region" description="Helical" evidence="9">
    <location>
        <begin position="179"/>
        <end position="198"/>
    </location>
</feature>
<dbReference type="FunFam" id="1.20.1560.10:FF:000040">
    <property type="entry name" value="Multidrug ABC transporter ATP-binding protein"/>
    <property type="match status" value="1"/>
</dbReference>
<comment type="subcellular location">
    <subcellularLocation>
        <location evidence="1">Cell membrane</location>
        <topology evidence="1">Multi-pass membrane protein</topology>
    </subcellularLocation>
</comment>
<dbReference type="SMART" id="SM00382">
    <property type="entry name" value="AAA"/>
    <property type="match status" value="1"/>
</dbReference>
<dbReference type="InterPro" id="IPR011527">
    <property type="entry name" value="ABC1_TM_dom"/>
</dbReference>
<keyword evidence="6" id="KW-0067">ATP-binding</keyword>
<evidence type="ECO:0000256" key="7">
    <source>
        <dbReference type="ARBA" id="ARBA00022989"/>
    </source>
</evidence>
<evidence type="ECO:0000256" key="3">
    <source>
        <dbReference type="ARBA" id="ARBA00022475"/>
    </source>
</evidence>
<dbReference type="PROSITE" id="PS00211">
    <property type="entry name" value="ABC_TRANSPORTER_1"/>
    <property type="match status" value="1"/>
</dbReference>
<evidence type="ECO:0000256" key="9">
    <source>
        <dbReference type="SAM" id="Phobius"/>
    </source>
</evidence>
<evidence type="ECO:0000256" key="5">
    <source>
        <dbReference type="ARBA" id="ARBA00022741"/>
    </source>
</evidence>
<keyword evidence="4 9" id="KW-0812">Transmembrane</keyword>
<proteinExistence type="predicted"/>
<evidence type="ECO:0000313" key="12">
    <source>
        <dbReference type="EMBL" id="MBB4666630.1"/>
    </source>
</evidence>
<dbReference type="FunFam" id="3.40.50.300:FF:000854">
    <property type="entry name" value="Multidrug ABC transporter ATP-binding protein"/>
    <property type="match status" value="1"/>
</dbReference>
<reference evidence="12 13" key="1">
    <citation type="submission" date="2020-08" db="EMBL/GenBank/DDBJ databases">
        <title>Sequencing the genomes of 1000 actinobacteria strains.</title>
        <authorList>
            <person name="Klenk H.-P."/>
        </authorList>
    </citation>
    <scope>NUCLEOTIDE SEQUENCE [LARGE SCALE GENOMIC DNA]</scope>
    <source>
        <strain evidence="12 13">DSM 24947</strain>
    </source>
</reference>
<dbReference type="GO" id="GO:0015421">
    <property type="term" value="F:ABC-type oligopeptide transporter activity"/>
    <property type="evidence" value="ECO:0007669"/>
    <property type="project" value="TreeGrafter"/>
</dbReference>
<keyword evidence="8 9" id="KW-0472">Membrane</keyword>
<feature type="transmembrane region" description="Helical" evidence="9">
    <location>
        <begin position="430"/>
        <end position="456"/>
    </location>
</feature>
<evidence type="ECO:0000256" key="6">
    <source>
        <dbReference type="ARBA" id="ARBA00022840"/>
    </source>
</evidence>
<dbReference type="SUPFAM" id="SSF90123">
    <property type="entry name" value="ABC transporter transmembrane region"/>
    <property type="match status" value="1"/>
</dbReference>
<evidence type="ECO:0000256" key="2">
    <source>
        <dbReference type="ARBA" id="ARBA00022448"/>
    </source>
</evidence>
<dbReference type="PANTHER" id="PTHR43394">
    <property type="entry name" value="ATP-DEPENDENT PERMEASE MDL1, MITOCHONDRIAL"/>
    <property type="match status" value="1"/>
</dbReference>
<feature type="transmembrane region" description="Helical" evidence="9">
    <location>
        <begin position="613"/>
        <end position="636"/>
    </location>
</feature>
<evidence type="ECO:0000256" key="1">
    <source>
        <dbReference type="ARBA" id="ARBA00004651"/>
    </source>
</evidence>
<gene>
    <name evidence="12" type="ORF">BKA24_001339</name>
</gene>
<accession>A0A7W7BPY1</accession>
<dbReference type="PROSITE" id="PS50893">
    <property type="entry name" value="ABC_TRANSPORTER_2"/>
    <property type="match status" value="1"/>
</dbReference>
<keyword evidence="13" id="KW-1185">Reference proteome</keyword>
<dbReference type="GO" id="GO:0016887">
    <property type="term" value="F:ATP hydrolysis activity"/>
    <property type="evidence" value="ECO:0007669"/>
    <property type="project" value="InterPro"/>
</dbReference>
<name>A0A7W7BPY1_9MICO</name>
<protein>
    <submittedName>
        <fullName evidence="12">ABC-type multidrug transport system fused ATPase/permease subunit</fullName>
    </submittedName>
</protein>
<dbReference type="SUPFAM" id="SSF52540">
    <property type="entry name" value="P-loop containing nucleoside triphosphate hydrolases"/>
    <property type="match status" value="1"/>
</dbReference>
<dbReference type="GO" id="GO:0005886">
    <property type="term" value="C:plasma membrane"/>
    <property type="evidence" value="ECO:0007669"/>
    <property type="project" value="UniProtKB-SubCell"/>
</dbReference>
<feature type="transmembrane region" description="Helical" evidence="9">
    <location>
        <begin position="91"/>
        <end position="109"/>
    </location>
</feature>
<dbReference type="GO" id="GO:0005524">
    <property type="term" value="F:ATP binding"/>
    <property type="evidence" value="ECO:0007669"/>
    <property type="project" value="UniProtKB-KW"/>
</dbReference>
<evidence type="ECO:0000259" key="10">
    <source>
        <dbReference type="PROSITE" id="PS50893"/>
    </source>
</evidence>
<feature type="transmembrane region" description="Helical" evidence="9">
    <location>
        <begin position="391"/>
        <end position="410"/>
    </location>
</feature>
<feature type="transmembrane region" description="Helical" evidence="9">
    <location>
        <begin position="533"/>
        <end position="552"/>
    </location>
</feature>
<feature type="transmembrane region" description="Helical" evidence="9">
    <location>
        <begin position="149"/>
        <end position="167"/>
    </location>
</feature>
<feature type="transmembrane region" description="Helical" evidence="9">
    <location>
        <begin position="39"/>
        <end position="64"/>
    </location>
</feature>
<dbReference type="InterPro" id="IPR003439">
    <property type="entry name" value="ABC_transporter-like_ATP-bd"/>
</dbReference>
<dbReference type="InterPro" id="IPR039421">
    <property type="entry name" value="Type_1_exporter"/>
</dbReference>
<evidence type="ECO:0000256" key="4">
    <source>
        <dbReference type="ARBA" id="ARBA00022692"/>
    </source>
</evidence>
<dbReference type="InterPro" id="IPR027417">
    <property type="entry name" value="P-loop_NTPase"/>
</dbReference>
<keyword evidence="3" id="KW-1003">Cell membrane</keyword>
<dbReference type="InterPro" id="IPR003593">
    <property type="entry name" value="AAA+_ATPase"/>
</dbReference>
<dbReference type="Pfam" id="PF00005">
    <property type="entry name" value="ABC_tran"/>
    <property type="match status" value="1"/>
</dbReference>
<feature type="domain" description="ABC transmembrane type-1" evidence="11">
    <location>
        <begin position="394"/>
        <end position="676"/>
    </location>
</feature>
<evidence type="ECO:0000313" key="13">
    <source>
        <dbReference type="Proteomes" id="UP000573729"/>
    </source>
</evidence>
<dbReference type="Gene3D" id="3.40.50.300">
    <property type="entry name" value="P-loop containing nucleotide triphosphate hydrolases"/>
    <property type="match status" value="1"/>
</dbReference>
<feature type="transmembrane region" description="Helical" evidence="9">
    <location>
        <begin position="656"/>
        <end position="674"/>
    </location>
</feature>
<feature type="transmembrane region" description="Helical" evidence="9">
    <location>
        <begin position="503"/>
        <end position="527"/>
    </location>
</feature>
<dbReference type="CDD" id="cd18548">
    <property type="entry name" value="ABC_6TM_Tm287_like"/>
    <property type="match status" value="1"/>
</dbReference>
<sequence>MTGRLLAAHWPALIAWFLAGTLARYAGLELAGYVGGYSAISGILLLPLPILAKLISVVAMFLVLRDGMVRLGVIASPPADRRGRSLAFRDAVLSSVLPFIAVYAVLGFLRDDVATYLDTALTVKDARGFVASVEGVEIDTSGAVDQLGWDVWTIAVVVLAFAGRWAWNRWRARLPRWSAVGATYLEALWVFLAAYFIGDALGQVSAWVDSRQAIVWLGDVRETVGGWFAPLGWAWDAVGYVLAEVGDLILVPLAWLTIAGVVYGQAVSPQGVQWRGELAERARQRYGTVPQRLRRRLGDIPVGTRSVMLPTHRAPRRVLAPAGSPAAGADATPVSESGPAAGGVVTATSYEARATPSADIHPQGDAYVGGRWHAVSMLWTLLVRYLRTYRWLLAGVLLFQFASAMAALYLPRLNADIIDNGVTQADIGYIWSHGVLMLAIALGQIVASVIATYFAARAAMALGRDIRRDVFEKVSGFSEREVTQFGAGSLITRNTNDVQQVQMLAMIGATMLVTAPLLAIGGIIMALQQDVGLSWLIGVSVPTLLIIGALIISRMMPLFRSYQVKLDNVNRIMREQLTGVRVVRAFVRERIEEERFRGANTDIMIVGRKVGSLFVLMFPLAMLVLNVTVVGVIWFGGIEVDEGNVQIGTLFAFMQYIGQILMGVLMATFMTIMIPRAAVSADRIGEVLRVEGGLTKPANPVRDFPSPGSVEFDDVTFTYPGADSPVLEGVSFRAAPGETVAIVGSTGAGKTTLVSLIPRLFDVTSGSVKVAGVDVREADLDVLWQGIGLVPQRPFLFTGTVGSNLRFGREDATDDDLWHALEIAQGRDFVEEMDHRLDARISQGGTNVSGGQRQRLSIARAIVHQPDVLVFDDSFSALDLTTDARLRQALWKELPHVTKIVVAQRVSTITDADRIVVLDAGRMVGVGTHDELLASNETYREIVESQLGVDA</sequence>